<comment type="caution">
    <text evidence="1">The sequence shown here is derived from an EMBL/GenBank/DDBJ whole genome shotgun (WGS) entry which is preliminary data.</text>
</comment>
<accession>A0AAV4MBG0</accession>
<sequence>MRIMYLFRYFNKTLVRIPSGFWLARKMSEKVPKWAVPDLGNLMDPGPSRIRQSGLIYLRGKCIKHFGSEFSNCTLASGLAKRTAS</sequence>
<proteinExistence type="predicted"/>
<name>A0AAV4MBG0_9ARAC</name>
<evidence type="ECO:0000313" key="1">
    <source>
        <dbReference type="EMBL" id="GIX68159.1"/>
    </source>
</evidence>
<dbReference type="EMBL" id="BPLQ01000159">
    <property type="protein sequence ID" value="GIX68159.1"/>
    <property type="molecule type" value="Genomic_DNA"/>
</dbReference>
<evidence type="ECO:0000313" key="2">
    <source>
        <dbReference type="Proteomes" id="UP001054837"/>
    </source>
</evidence>
<organism evidence="1 2">
    <name type="scientific">Caerostris darwini</name>
    <dbReference type="NCBI Taxonomy" id="1538125"/>
    <lineage>
        <taxon>Eukaryota</taxon>
        <taxon>Metazoa</taxon>
        <taxon>Ecdysozoa</taxon>
        <taxon>Arthropoda</taxon>
        <taxon>Chelicerata</taxon>
        <taxon>Arachnida</taxon>
        <taxon>Araneae</taxon>
        <taxon>Araneomorphae</taxon>
        <taxon>Entelegynae</taxon>
        <taxon>Araneoidea</taxon>
        <taxon>Araneidae</taxon>
        <taxon>Caerostris</taxon>
    </lineage>
</organism>
<gene>
    <name evidence="1" type="ORF">CDAR_167601</name>
</gene>
<dbReference type="Proteomes" id="UP001054837">
    <property type="component" value="Unassembled WGS sequence"/>
</dbReference>
<keyword evidence="2" id="KW-1185">Reference proteome</keyword>
<protein>
    <submittedName>
        <fullName evidence="1">Uncharacterized protein</fullName>
    </submittedName>
</protein>
<reference evidence="1 2" key="1">
    <citation type="submission" date="2021-06" db="EMBL/GenBank/DDBJ databases">
        <title>Caerostris darwini draft genome.</title>
        <authorList>
            <person name="Kono N."/>
            <person name="Arakawa K."/>
        </authorList>
    </citation>
    <scope>NUCLEOTIDE SEQUENCE [LARGE SCALE GENOMIC DNA]</scope>
</reference>
<dbReference type="AlphaFoldDB" id="A0AAV4MBG0"/>